<dbReference type="GO" id="GO:0030170">
    <property type="term" value="F:pyridoxal phosphate binding"/>
    <property type="evidence" value="ECO:0007669"/>
    <property type="project" value="InterPro"/>
</dbReference>
<dbReference type="SUPFAM" id="SSF53383">
    <property type="entry name" value="PLP-dependent transferases"/>
    <property type="match status" value="1"/>
</dbReference>
<evidence type="ECO:0000256" key="4">
    <source>
        <dbReference type="PIRNR" id="PIRNR038800"/>
    </source>
</evidence>
<dbReference type="GO" id="GO:0043420">
    <property type="term" value="P:anthranilate metabolic process"/>
    <property type="evidence" value="ECO:0007669"/>
    <property type="project" value="TreeGrafter"/>
</dbReference>
<dbReference type="GO" id="GO:0005737">
    <property type="term" value="C:cytoplasm"/>
    <property type="evidence" value="ECO:0007669"/>
    <property type="project" value="InterPro"/>
</dbReference>
<comment type="catalytic activity">
    <reaction evidence="4">
        <text>L-kynurenine + H2O = anthranilate + L-alanine + H(+)</text>
        <dbReference type="Rhea" id="RHEA:16813"/>
        <dbReference type="ChEBI" id="CHEBI:15377"/>
        <dbReference type="ChEBI" id="CHEBI:15378"/>
        <dbReference type="ChEBI" id="CHEBI:16567"/>
        <dbReference type="ChEBI" id="CHEBI:57959"/>
        <dbReference type="ChEBI" id="CHEBI:57972"/>
        <dbReference type="EC" id="3.7.1.3"/>
    </reaction>
</comment>
<dbReference type="Proteomes" id="UP000058305">
    <property type="component" value="Chromosome"/>
</dbReference>
<dbReference type="PANTHER" id="PTHR14084:SF0">
    <property type="entry name" value="KYNURENINASE"/>
    <property type="match status" value="1"/>
</dbReference>
<proteinExistence type="inferred from homology"/>
<dbReference type="EMBL" id="CP014145">
    <property type="protein sequence ID" value="AMB60175.1"/>
    <property type="molecule type" value="Genomic_DNA"/>
</dbReference>
<name>A0A0Y0NK60_9MICO</name>
<dbReference type="GO" id="GO:0019441">
    <property type="term" value="P:L-tryptophan catabolic process to kynurenine"/>
    <property type="evidence" value="ECO:0007669"/>
    <property type="project" value="TreeGrafter"/>
</dbReference>
<comment type="subunit">
    <text evidence="4">Homodimer.</text>
</comment>
<comment type="cofactor">
    <cofactor evidence="4">
        <name>pyridoxal 5'-phosphate</name>
        <dbReference type="ChEBI" id="CHEBI:597326"/>
    </cofactor>
</comment>
<dbReference type="Pfam" id="PF22580">
    <property type="entry name" value="KYNU_C"/>
    <property type="match status" value="1"/>
</dbReference>
<dbReference type="Gene3D" id="3.90.1150.10">
    <property type="entry name" value="Aspartate Aminotransferase, domain 1"/>
    <property type="match status" value="1"/>
</dbReference>
<dbReference type="OrthoDB" id="9812626at2"/>
<feature type="compositionally biased region" description="Low complexity" evidence="5">
    <location>
        <begin position="14"/>
        <end position="25"/>
    </location>
</feature>
<dbReference type="EC" id="3.7.1.3" evidence="4"/>
<dbReference type="Gene3D" id="3.40.640.10">
    <property type="entry name" value="Type I PLP-dependent aspartate aminotransferase-like (Major domain)"/>
    <property type="match status" value="1"/>
</dbReference>
<feature type="region of interest" description="Disordered" evidence="5">
    <location>
        <begin position="1"/>
        <end position="26"/>
    </location>
</feature>
<keyword evidence="1 4" id="KW-0662">Pyridine nucleotide biosynthesis</keyword>
<dbReference type="GO" id="GO:0097053">
    <property type="term" value="P:L-kynurenine catabolic process"/>
    <property type="evidence" value="ECO:0007669"/>
    <property type="project" value="UniProtKB-UniPathway"/>
</dbReference>
<gene>
    <name evidence="6" type="ORF">AWU67_16400</name>
</gene>
<protein>
    <recommendedName>
        <fullName evidence="4">Kynureninase</fullName>
        <ecNumber evidence="4">3.7.1.3</ecNumber>
    </recommendedName>
</protein>
<comment type="similarity">
    <text evidence="4">Belongs to the kynureninase family.</text>
</comment>
<dbReference type="InterPro" id="IPR010111">
    <property type="entry name" value="Kynureninase"/>
</dbReference>
<evidence type="ECO:0000256" key="5">
    <source>
        <dbReference type="SAM" id="MobiDB-lite"/>
    </source>
</evidence>
<evidence type="ECO:0000256" key="1">
    <source>
        <dbReference type="ARBA" id="ARBA00022642"/>
    </source>
</evidence>
<dbReference type="GO" id="GO:0030429">
    <property type="term" value="F:kynureninase activity"/>
    <property type="evidence" value="ECO:0007669"/>
    <property type="project" value="UniProtKB-EC"/>
</dbReference>
<comment type="pathway">
    <text evidence="4">Cofactor biosynthesis; NAD(+) biosynthesis; quinolinate from L-kynurenine: step 2/3.</text>
</comment>
<dbReference type="InterPro" id="IPR015424">
    <property type="entry name" value="PyrdxlP-dep_Trfase"/>
</dbReference>
<evidence type="ECO:0000313" key="6">
    <source>
        <dbReference type="EMBL" id="AMB60175.1"/>
    </source>
</evidence>
<dbReference type="PANTHER" id="PTHR14084">
    <property type="entry name" value="KYNURENINASE"/>
    <property type="match status" value="1"/>
</dbReference>
<accession>A0A0Y0NK60</accession>
<dbReference type="RefSeq" id="WP_067231572.1">
    <property type="nucleotide sequence ID" value="NZ_CP014145.1"/>
</dbReference>
<dbReference type="UniPathway" id="UPA00334">
    <property type="reaction ID" value="UER00455"/>
</dbReference>
<evidence type="ECO:0000256" key="3">
    <source>
        <dbReference type="ARBA" id="ARBA00022898"/>
    </source>
</evidence>
<comment type="catalytic activity">
    <reaction evidence="4">
        <text>3-hydroxy-L-kynurenine + H2O = 3-hydroxyanthranilate + L-alanine + H(+)</text>
        <dbReference type="Rhea" id="RHEA:25143"/>
        <dbReference type="ChEBI" id="CHEBI:15377"/>
        <dbReference type="ChEBI" id="CHEBI:15378"/>
        <dbReference type="ChEBI" id="CHEBI:36559"/>
        <dbReference type="ChEBI" id="CHEBI:57972"/>
        <dbReference type="ChEBI" id="CHEBI:58125"/>
        <dbReference type="EC" id="3.7.1.3"/>
    </reaction>
</comment>
<comment type="function">
    <text evidence="4">Catalyzes the cleavage of L-kynurenine (L-Kyn) and L-3-hydroxykynurenine (L-3OHKyn) into anthranilic acid (AA) and 3-hydroxyanthranilic acid (3-OHAA), respectively.</text>
</comment>
<reference evidence="7" key="2">
    <citation type="submission" date="2016-01" db="EMBL/GenBank/DDBJ databases">
        <title>First complete genome sequence of a species in the genus Microterricola, an extremophilic cold active enzyme producing strain ERGS5:02 isolated from Sikkim Himalaya.</title>
        <authorList>
            <person name="Kumar R."/>
            <person name="Singh D."/>
            <person name="Swarnkar M.K."/>
        </authorList>
    </citation>
    <scope>NUCLEOTIDE SEQUENCE [LARGE SCALE GENOMIC DNA]</scope>
    <source>
        <strain evidence="7">ERGS5:02</strain>
    </source>
</reference>
<comment type="pathway">
    <text evidence="4">Amino-acid degradation; L-kynurenine degradation; L-alanine and anthranilate from L-kynurenine: step 1/1.</text>
</comment>
<dbReference type="AlphaFoldDB" id="A0A0Y0NK60"/>
<keyword evidence="7" id="KW-1185">Reference proteome</keyword>
<dbReference type="PIRSF" id="PIRSF038800">
    <property type="entry name" value="KYNU"/>
    <property type="match status" value="1"/>
</dbReference>
<keyword evidence="3 4" id="KW-0663">Pyridoxal phosphate</keyword>
<dbReference type="GO" id="GO:0009435">
    <property type="term" value="P:NAD+ biosynthetic process"/>
    <property type="evidence" value="ECO:0007669"/>
    <property type="project" value="UniProtKB-UniPathway"/>
</dbReference>
<organism evidence="6 7">
    <name type="scientific">Microterricola viridarii</name>
    <dbReference type="NCBI Taxonomy" id="412690"/>
    <lineage>
        <taxon>Bacteria</taxon>
        <taxon>Bacillati</taxon>
        <taxon>Actinomycetota</taxon>
        <taxon>Actinomycetes</taxon>
        <taxon>Micrococcales</taxon>
        <taxon>Microbacteriaceae</taxon>
        <taxon>Microterricola</taxon>
    </lineage>
</organism>
<dbReference type="InterPro" id="IPR015422">
    <property type="entry name" value="PyrdxlP-dep_Trfase_small"/>
</dbReference>
<sequence>MTTIPKPGPGLRQAASVTPPAAAHADPSRADDLLAFARRADAADPLAAYRARFAGAESDLVYFDGNSLGRPPVSAIERIQTFLREEWAGRLIRGWDEKWLRLPYEIGDRIGRSVIGAAAGQTVIGDSTTVLLYKLARAAVDAQVARDPQRTEIVVDTDNFPTDRYVLDGIAKERGLTLRWIEVDTSAGVTAEQLASVVGPQTALVVVSHVAYRSAHLADAAELTRITHDAGALILWDLCHSAGATTVEADAWGFDLAVGCTYKYLNGGPGSPAFAYVRAGLQGELAQPIQGWWGTSDMFAMGPEYVPAPGMQRFVSGTASIVGMLAMQDTLEMIEEAGMAAIRAKSEALTAYAIRLHEAWLAPLGVTLATPAEPGQRGGHVTLHHPAMREVNAALWTQDVIPDYRDPGGLRIGLAPLSTSFDEVYRGLAAARDTLRTLLATT</sequence>
<reference evidence="6 7" key="1">
    <citation type="journal article" date="2016" name="J. Biotechnol.">
        <title>First complete genome sequence of a species in the genus Microterricola, an extremophilic cold active enzyme producing bacterial strain ERGS5:02 isolated from Sikkim Himalaya.</title>
        <authorList>
            <person name="Himanshu"/>
            <person name="Swarnkar M.K."/>
            <person name="Singh D."/>
            <person name="Kumar R."/>
        </authorList>
    </citation>
    <scope>NUCLEOTIDE SEQUENCE [LARGE SCALE GENOMIC DNA]</scope>
    <source>
        <strain evidence="6 7">ERGS5:02</strain>
    </source>
</reference>
<dbReference type="KEGG" id="mvd:AWU67_16400"/>
<dbReference type="UniPathway" id="UPA00253">
    <property type="reaction ID" value="UER00329"/>
</dbReference>
<evidence type="ECO:0000313" key="7">
    <source>
        <dbReference type="Proteomes" id="UP000058305"/>
    </source>
</evidence>
<evidence type="ECO:0000256" key="2">
    <source>
        <dbReference type="ARBA" id="ARBA00022801"/>
    </source>
</evidence>
<keyword evidence="2 4" id="KW-0378">Hydrolase</keyword>
<dbReference type="InterPro" id="IPR015421">
    <property type="entry name" value="PyrdxlP-dep_Trfase_major"/>
</dbReference>